<dbReference type="AlphaFoldDB" id="A0A5Q2MAQ1"/>
<dbReference type="InterPro" id="IPR022521">
    <property type="entry name" value="Rv3660c"/>
</dbReference>
<dbReference type="NCBIfam" id="TIGR03815">
    <property type="entry name" value="CpaE_hom_Actino"/>
    <property type="match status" value="1"/>
</dbReference>
<keyword evidence="3" id="KW-1185">Reference proteome</keyword>
<dbReference type="InterPro" id="IPR059050">
    <property type="entry name" value="Rv3660c_N"/>
</dbReference>
<dbReference type="GO" id="GO:0009898">
    <property type="term" value="C:cytoplasmic side of plasma membrane"/>
    <property type="evidence" value="ECO:0007669"/>
    <property type="project" value="TreeGrafter"/>
</dbReference>
<gene>
    <name evidence="2" type="ORF">GEV26_01675</name>
</gene>
<dbReference type="InterPro" id="IPR027417">
    <property type="entry name" value="P-loop_NTPase"/>
</dbReference>
<accession>A0A5Q2MAQ1</accession>
<dbReference type="PANTHER" id="PTHR43384">
    <property type="entry name" value="SEPTUM SITE-DETERMINING PROTEIN MIND HOMOLOG, CHLOROPLASTIC-RELATED"/>
    <property type="match status" value="1"/>
</dbReference>
<dbReference type="InterPro" id="IPR050625">
    <property type="entry name" value="ParA/MinD_ATPase"/>
</dbReference>
<dbReference type="Proteomes" id="UP000392064">
    <property type="component" value="Chromosome"/>
</dbReference>
<dbReference type="GO" id="GO:0016887">
    <property type="term" value="F:ATP hydrolysis activity"/>
    <property type="evidence" value="ECO:0007669"/>
    <property type="project" value="TreeGrafter"/>
</dbReference>
<evidence type="ECO:0000313" key="3">
    <source>
        <dbReference type="Proteomes" id="UP000392064"/>
    </source>
</evidence>
<dbReference type="GO" id="GO:0005524">
    <property type="term" value="F:ATP binding"/>
    <property type="evidence" value="ECO:0007669"/>
    <property type="project" value="TreeGrafter"/>
</dbReference>
<dbReference type="PANTHER" id="PTHR43384:SF11">
    <property type="entry name" value="SEPTUM SITE DETERMINING PROTEIN"/>
    <property type="match status" value="1"/>
</dbReference>
<dbReference type="Pfam" id="PF26563">
    <property type="entry name" value="Rv3660c_N"/>
    <property type="match status" value="1"/>
</dbReference>
<sequence>MTDAPGPLIATADEQVIDLARRWCAALGTSPDVARDATTARRSWRAASAVMVGEDLAGALAGSGVARREHVVIVAREPSGCWRVAVELGAAAVCGLLEEDRVLAALASALDGRDEACVVSVVGGSGGAGASTLTAALAVMAGRRGFHSLAFDADPLGGGLEIVLGAERAPGLRWHDFATTRGRIDAGSLTDVLPVHRGVATLSWARDDRGPLPPSLPAVVTAAVKGFDLVAVDVARQLDPTGADLVGRSVLTLLLVPEEIGAALAARAVLERLRRSAPAVALVTVARRGGIGPAAVAEALDLPVLVRLGHDRRLRAAVDRGQGPARSRTVRRTASAVLDALGMDRP</sequence>
<dbReference type="GO" id="GO:0005829">
    <property type="term" value="C:cytosol"/>
    <property type="evidence" value="ECO:0007669"/>
    <property type="project" value="TreeGrafter"/>
</dbReference>
<reference evidence="2 3" key="1">
    <citation type="submission" date="2019-11" db="EMBL/GenBank/DDBJ databases">
        <authorList>
            <person name="Li J."/>
        </authorList>
    </citation>
    <scope>NUCLEOTIDE SEQUENCE [LARGE SCALE GENOMIC DNA]</scope>
    <source>
        <strain evidence="2 3">MF47</strain>
    </source>
</reference>
<organism evidence="2 3">
    <name type="scientific">Aeromicrobium yanjiei</name>
    <dbReference type="NCBI Taxonomy" id="2662028"/>
    <lineage>
        <taxon>Bacteria</taxon>
        <taxon>Bacillati</taxon>
        <taxon>Actinomycetota</taxon>
        <taxon>Actinomycetes</taxon>
        <taxon>Propionibacteriales</taxon>
        <taxon>Nocardioidaceae</taxon>
        <taxon>Aeromicrobium</taxon>
    </lineage>
</organism>
<dbReference type="Gene3D" id="3.40.50.300">
    <property type="entry name" value="P-loop containing nucleotide triphosphate hydrolases"/>
    <property type="match status" value="1"/>
</dbReference>
<evidence type="ECO:0000259" key="1">
    <source>
        <dbReference type="Pfam" id="PF26563"/>
    </source>
</evidence>
<protein>
    <recommendedName>
        <fullName evidence="1">Rv3660c-like CheY-like N-terminal domain-containing protein</fullName>
    </recommendedName>
</protein>
<dbReference type="RefSeq" id="WP_153651456.1">
    <property type="nucleotide sequence ID" value="NZ_CP045737.1"/>
</dbReference>
<dbReference type="SUPFAM" id="SSF52540">
    <property type="entry name" value="P-loop containing nucleoside triphosphate hydrolases"/>
    <property type="match status" value="1"/>
</dbReference>
<dbReference type="KEGG" id="aef:GEV26_01675"/>
<dbReference type="GO" id="GO:0051782">
    <property type="term" value="P:negative regulation of cell division"/>
    <property type="evidence" value="ECO:0007669"/>
    <property type="project" value="TreeGrafter"/>
</dbReference>
<evidence type="ECO:0000313" key="2">
    <source>
        <dbReference type="EMBL" id="QGG40184.1"/>
    </source>
</evidence>
<dbReference type="EMBL" id="CP045737">
    <property type="protein sequence ID" value="QGG40184.1"/>
    <property type="molecule type" value="Genomic_DNA"/>
</dbReference>
<feature type="domain" description="Rv3660c-like CheY-like N-terminal" evidence="1">
    <location>
        <begin position="11"/>
        <end position="111"/>
    </location>
</feature>
<name>A0A5Q2MAQ1_9ACTN</name>
<proteinExistence type="predicted"/>